<dbReference type="PANTHER" id="PTHR47495:SF2">
    <property type="entry name" value="ALDEHYDE DEHYDROGENASE"/>
    <property type="match status" value="1"/>
</dbReference>
<dbReference type="InterPro" id="IPR037165">
    <property type="entry name" value="AldOxase/xan_DH_Mopterin-bd_sf"/>
</dbReference>
<dbReference type="OrthoDB" id="9767994at2"/>
<dbReference type="GO" id="GO:0016491">
    <property type="term" value="F:oxidoreductase activity"/>
    <property type="evidence" value="ECO:0007669"/>
    <property type="project" value="InterPro"/>
</dbReference>
<protein>
    <submittedName>
        <fullName evidence="2">Xanthine dehydrogenase family protein molybdopterin-binding subunit</fullName>
    </submittedName>
</protein>
<dbReference type="Pfam" id="PF20256">
    <property type="entry name" value="MoCoBD_2"/>
    <property type="match status" value="2"/>
</dbReference>
<keyword evidence="3" id="KW-1185">Reference proteome</keyword>
<comment type="caution">
    <text evidence="2">The sequence shown here is derived from an EMBL/GenBank/DDBJ whole genome shotgun (WGS) entry which is preliminary data.</text>
</comment>
<dbReference type="InterPro" id="IPR012368">
    <property type="entry name" value="OxRdtase_Mopterin-bd_su_IorB"/>
</dbReference>
<sequence>MTIQTTRRTLLKGAAATSMALVIGMRADGSFAAASGVAHMNPFVSISDDGVVHVILKHFEMGQGTTTGLATLVAEELDADWNRVAIHFAPADNERYKNLFFGAQGTGGSTAMANSYMQYRQAAAAARAVLVQAAAEAWNVPASEISITASMLKAGNNRAHLGEMAAKAATLTAPENPSVKDPSDFRLIGLDHLPRKDSHLKTTGLATFALDVKLPGMVYAVLLRSPRFGGKLTSFDASGANSVPGFIGAKALPTGGAIAVYGKNTWAAIQARDAITADWDFSAAENRSTDELADYHRSLLDAPQFEAVEGADRAATEAAVAAADTVIEAELNFPFLAHAPMEPLNCVIEPTENGIRVHDGCQFPGAVKPTLAHILELDPANVEIRTVFAGGSFGRRATTNADYQAEAALAFALLGRKTPVKVVWTREDDIKGGYYRPMFAHRVKVGLKDGRIAAWDHRVAGKPIIKGTPFESLVMKPGSQVDATSVEGVNDSHYAIPAMSVGLSDAETPVPVLWWRSVGHTHTAFAMETVVDQVAEALGKDPVAYRLELLSGGDKDQKRLAEVLKLAAEKAGWGKPAAGRHQGIAVHKSFSTYVAEVVEISVTDGAVKVEKVTCAVDCGTAVNPDVIRAQMEGGIGYGLGHVMRNQITMTDGEVDQFNFPDYEPLRITDMPAVEVHIVASSEAPTGVGEPGVPPVGPALANAIYAATGTRVTQLPMTENGIAFA</sequence>
<dbReference type="Gene3D" id="3.90.1170.50">
    <property type="entry name" value="Aldehyde oxidase/xanthine dehydrogenase, a/b hammerhead"/>
    <property type="match status" value="1"/>
</dbReference>
<dbReference type="InterPro" id="IPR008274">
    <property type="entry name" value="AldOxase/xan_DH_MoCoBD1"/>
</dbReference>
<evidence type="ECO:0000259" key="1">
    <source>
        <dbReference type="SMART" id="SM01008"/>
    </source>
</evidence>
<dbReference type="Pfam" id="PF02738">
    <property type="entry name" value="MoCoBD_1"/>
    <property type="match status" value="1"/>
</dbReference>
<name>A0A3S2Z4P3_9PROT</name>
<dbReference type="PANTHER" id="PTHR47495">
    <property type="entry name" value="ALDEHYDE DEHYDROGENASE"/>
    <property type="match status" value="1"/>
</dbReference>
<proteinExistence type="predicted"/>
<dbReference type="PROSITE" id="PS51318">
    <property type="entry name" value="TAT"/>
    <property type="match status" value="1"/>
</dbReference>
<dbReference type="PIRSF" id="PIRSF036389">
    <property type="entry name" value="IOR_B"/>
    <property type="match status" value="1"/>
</dbReference>
<organism evidence="2 3">
    <name type="scientific">Hwanghaeella grinnelliae</name>
    <dbReference type="NCBI Taxonomy" id="2500179"/>
    <lineage>
        <taxon>Bacteria</taxon>
        <taxon>Pseudomonadati</taxon>
        <taxon>Pseudomonadota</taxon>
        <taxon>Alphaproteobacteria</taxon>
        <taxon>Rhodospirillales</taxon>
        <taxon>Rhodospirillaceae</taxon>
        <taxon>Hwanghaeella</taxon>
    </lineage>
</organism>
<gene>
    <name evidence="2" type="ORF">EOI86_21565</name>
</gene>
<reference evidence="3" key="1">
    <citation type="submission" date="2019-01" db="EMBL/GenBank/DDBJ databases">
        <title>Gri0909 isolated from a small marine red alga.</title>
        <authorList>
            <person name="Kim J."/>
            <person name="Jeong S.E."/>
            <person name="Jeon C.O."/>
        </authorList>
    </citation>
    <scope>NUCLEOTIDE SEQUENCE [LARGE SCALE GENOMIC DNA]</scope>
    <source>
        <strain evidence="3">Gri0909</strain>
    </source>
</reference>
<accession>A0A3S2Z4P3</accession>
<dbReference type="Gene3D" id="3.30.365.10">
    <property type="entry name" value="Aldehyde oxidase/xanthine dehydrogenase, molybdopterin binding domain"/>
    <property type="match status" value="4"/>
</dbReference>
<dbReference type="RefSeq" id="WP_127767767.1">
    <property type="nucleotide sequence ID" value="NZ_SADE01000004.1"/>
</dbReference>
<dbReference type="InterPro" id="IPR006311">
    <property type="entry name" value="TAT_signal"/>
</dbReference>
<dbReference type="SUPFAM" id="SSF56003">
    <property type="entry name" value="Molybdenum cofactor-binding domain"/>
    <property type="match status" value="2"/>
</dbReference>
<feature type="domain" description="Aldehyde oxidase/xanthine dehydrogenase a/b hammerhead" evidence="1">
    <location>
        <begin position="203"/>
        <end position="283"/>
    </location>
</feature>
<dbReference type="InterPro" id="IPR052516">
    <property type="entry name" value="N-heterocyclic_Hydroxylase"/>
</dbReference>
<dbReference type="SMART" id="SM01008">
    <property type="entry name" value="Ald_Xan_dh_C"/>
    <property type="match status" value="1"/>
</dbReference>
<dbReference type="Proteomes" id="UP000287447">
    <property type="component" value="Unassembled WGS sequence"/>
</dbReference>
<evidence type="ECO:0000313" key="3">
    <source>
        <dbReference type="Proteomes" id="UP000287447"/>
    </source>
</evidence>
<dbReference type="EMBL" id="SADE01000004">
    <property type="protein sequence ID" value="RVU33737.1"/>
    <property type="molecule type" value="Genomic_DNA"/>
</dbReference>
<evidence type="ECO:0000313" key="2">
    <source>
        <dbReference type="EMBL" id="RVU33737.1"/>
    </source>
</evidence>
<dbReference type="InterPro" id="IPR000674">
    <property type="entry name" value="Ald_Oxase/Xan_DH_a/b"/>
</dbReference>
<dbReference type="AlphaFoldDB" id="A0A3S2Z4P3"/>
<dbReference type="InterPro" id="IPR046867">
    <property type="entry name" value="AldOxase/xan_DH_MoCoBD2"/>
</dbReference>